<dbReference type="Proteomes" id="UP000814033">
    <property type="component" value="Unassembled WGS sequence"/>
</dbReference>
<reference evidence="1" key="1">
    <citation type="submission" date="2021-02" db="EMBL/GenBank/DDBJ databases">
        <authorList>
            <consortium name="DOE Joint Genome Institute"/>
            <person name="Ahrendt S."/>
            <person name="Looney B.P."/>
            <person name="Miyauchi S."/>
            <person name="Morin E."/>
            <person name="Drula E."/>
            <person name="Courty P.E."/>
            <person name="Chicoki N."/>
            <person name="Fauchery L."/>
            <person name="Kohler A."/>
            <person name="Kuo A."/>
            <person name="Labutti K."/>
            <person name="Pangilinan J."/>
            <person name="Lipzen A."/>
            <person name="Riley R."/>
            <person name="Andreopoulos W."/>
            <person name="He G."/>
            <person name="Johnson J."/>
            <person name="Barry K.W."/>
            <person name="Grigoriev I.V."/>
            <person name="Nagy L."/>
            <person name="Hibbett D."/>
            <person name="Henrissat B."/>
            <person name="Matheny P.B."/>
            <person name="Labbe J."/>
            <person name="Martin F."/>
        </authorList>
    </citation>
    <scope>NUCLEOTIDE SEQUENCE</scope>
    <source>
        <strain evidence="1">FP105234-sp</strain>
    </source>
</reference>
<protein>
    <submittedName>
        <fullName evidence="1">Uncharacterized protein</fullName>
    </submittedName>
</protein>
<name>A0ACB8RQW0_9AGAM</name>
<comment type="caution">
    <text evidence="1">The sequence shown here is derived from an EMBL/GenBank/DDBJ whole genome shotgun (WGS) entry which is preliminary data.</text>
</comment>
<evidence type="ECO:0000313" key="2">
    <source>
        <dbReference type="Proteomes" id="UP000814033"/>
    </source>
</evidence>
<reference evidence="1" key="2">
    <citation type="journal article" date="2022" name="New Phytol.">
        <title>Evolutionary transition to the ectomycorrhizal habit in the genomes of a hyperdiverse lineage of mushroom-forming fungi.</title>
        <authorList>
            <person name="Looney B."/>
            <person name="Miyauchi S."/>
            <person name="Morin E."/>
            <person name="Drula E."/>
            <person name="Courty P.E."/>
            <person name="Kohler A."/>
            <person name="Kuo A."/>
            <person name="LaButti K."/>
            <person name="Pangilinan J."/>
            <person name="Lipzen A."/>
            <person name="Riley R."/>
            <person name="Andreopoulos W."/>
            <person name="He G."/>
            <person name="Johnson J."/>
            <person name="Nolan M."/>
            <person name="Tritt A."/>
            <person name="Barry K.W."/>
            <person name="Grigoriev I.V."/>
            <person name="Nagy L.G."/>
            <person name="Hibbett D."/>
            <person name="Henrissat B."/>
            <person name="Matheny P.B."/>
            <person name="Labbe J."/>
            <person name="Martin F.M."/>
        </authorList>
    </citation>
    <scope>NUCLEOTIDE SEQUENCE</scope>
    <source>
        <strain evidence="1">FP105234-sp</strain>
    </source>
</reference>
<organism evidence="1 2">
    <name type="scientific">Auriscalpium vulgare</name>
    <dbReference type="NCBI Taxonomy" id="40419"/>
    <lineage>
        <taxon>Eukaryota</taxon>
        <taxon>Fungi</taxon>
        <taxon>Dikarya</taxon>
        <taxon>Basidiomycota</taxon>
        <taxon>Agaricomycotina</taxon>
        <taxon>Agaricomycetes</taxon>
        <taxon>Russulales</taxon>
        <taxon>Auriscalpiaceae</taxon>
        <taxon>Auriscalpium</taxon>
    </lineage>
</organism>
<evidence type="ECO:0000313" key="1">
    <source>
        <dbReference type="EMBL" id="KAI0046277.1"/>
    </source>
</evidence>
<gene>
    <name evidence="1" type="ORF">FA95DRAFT_1401365</name>
</gene>
<sequence>MRALCSPWIDFRKELVLCSVCAQCVEVETGSSCPSCRRDIFSVDSRGLATQSRRVQWPRKFRAGNSTSETESGMAK</sequence>
<proteinExistence type="predicted"/>
<accession>A0ACB8RQW0</accession>
<dbReference type="EMBL" id="MU275929">
    <property type="protein sequence ID" value="KAI0046277.1"/>
    <property type="molecule type" value="Genomic_DNA"/>
</dbReference>
<keyword evidence="2" id="KW-1185">Reference proteome</keyword>